<keyword evidence="2" id="KW-1185">Reference proteome</keyword>
<comment type="caution">
    <text evidence="1">The sequence shown here is derived from an EMBL/GenBank/DDBJ whole genome shotgun (WGS) entry which is preliminary data.</text>
</comment>
<protein>
    <submittedName>
        <fullName evidence="1">Uncharacterized protein</fullName>
    </submittedName>
</protein>
<accession>A0A0B0MMG6</accession>
<organism evidence="1 2">
    <name type="scientific">Gossypium arboreum</name>
    <name type="common">Tree cotton</name>
    <name type="synonym">Gossypium nanking</name>
    <dbReference type="NCBI Taxonomy" id="29729"/>
    <lineage>
        <taxon>Eukaryota</taxon>
        <taxon>Viridiplantae</taxon>
        <taxon>Streptophyta</taxon>
        <taxon>Embryophyta</taxon>
        <taxon>Tracheophyta</taxon>
        <taxon>Spermatophyta</taxon>
        <taxon>Magnoliopsida</taxon>
        <taxon>eudicotyledons</taxon>
        <taxon>Gunneridae</taxon>
        <taxon>Pentapetalae</taxon>
        <taxon>rosids</taxon>
        <taxon>malvids</taxon>
        <taxon>Malvales</taxon>
        <taxon>Malvaceae</taxon>
        <taxon>Malvoideae</taxon>
        <taxon>Gossypium</taxon>
    </lineage>
</organism>
<evidence type="ECO:0000313" key="2">
    <source>
        <dbReference type="Proteomes" id="UP000032142"/>
    </source>
</evidence>
<dbReference type="EMBL" id="JRRC01143201">
    <property type="protein sequence ID" value="KHG00679.1"/>
    <property type="molecule type" value="Genomic_DNA"/>
</dbReference>
<reference evidence="2" key="1">
    <citation type="submission" date="2014-09" db="EMBL/GenBank/DDBJ databases">
        <authorList>
            <person name="Mudge J."/>
            <person name="Ramaraj T."/>
            <person name="Lindquist I.E."/>
            <person name="Bharti A.K."/>
            <person name="Sundararajan A."/>
            <person name="Cameron C.T."/>
            <person name="Woodward J.E."/>
            <person name="May G.D."/>
            <person name="Brubaker C."/>
            <person name="Broadhvest J."/>
            <person name="Wilkins T.A."/>
        </authorList>
    </citation>
    <scope>NUCLEOTIDE SEQUENCE</scope>
    <source>
        <strain evidence="2">cv. AKA8401</strain>
    </source>
</reference>
<proteinExistence type="predicted"/>
<dbReference type="Proteomes" id="UP000032142">
    <property type="component" value="Unassembled WGS sequence"/>
</dbReference>
<dbReference type="AlphaFoldDB" id="A0A0B0MMG6"/>
<evidence type="ECO:0000313" key="1">
    <source>
        <dbReference type="EMBL" id="KHG00679.1"/>
    </source>
</evidence>
<sequence>MPLSQTRSYTKSISDANVPHMVLHVISTQCQYLRHGLPCKHISIT</sequence>
<name>A0A0B0MMG6_GOSAR</name>
<gene>
    <name evidence="1" type="ORF">F383_18457</name>
</gene>